<dbReference type="RefSeq" id="WP_037448876.1">
    <property type="nucleotide sequence ID" value="NZ_JFHR01000010.1"/>
</dbReference>
<dbReference type="GO" id="GO:0004721">
    <property type="term" value="F:phosphoprotein phosphatase activity"/>
    <property type="evidence" value="ECO:0007669"/>
    <property type="project" value="InterPro"/>
</dbReference>
<dbReference type="Pfam" id="PF13350">
    <property type="entry name" value="Y_phosphatase3"/>
    <property type="match status" value="1"/>
</dbReference>
<sequence>MSGTVALTPEEGRLPLESAFNLRDFGGYATADGRCVKRGMLYRSGTMALLTDGDADHLRSLGIKAICDFRRGNERTAEPTSWHGADVDYFCRDYTESSGLLGEMLQRDGATAEDMRQTMIALYRVIPVDHAESYRAMFERIADGRVPLLINCSAGKDRTGVGAALILAALGVPRPTIVQDYLATNAHADWDWLLAQRDTLVARMRLAKTEMLEPLLSAEAVYLDTFFAALDESHGGVDGYLNDMLGVDAATRDAMRGMLLD</sequence>
<dbReference type="EMBL" id="JFHR01000010">
    <property type="protein sequence ID" value="KEQ54490.1"/>
    <property type="molecule type" value="Genomic_DNA"/>
</dbReference>
<dbReference type="PANTHER" id="PTHR31126:SF1">
    <property type="entry name" value="TYROSINE SPECIFIC PROTEIN PHOSPHATASES DOMAIN-CONTAINING PROTEIN"/>
    <property type="match status" value="1"/>
</dbReference>
<dbReference type="Gene3D" id="3.90.190.10">
    <property type="entry name" value="Protein tyrosine phosphatase superfamily"/>
    <property type="match status" value="1"/>
</dbReference>
<dbReference type="PANTHER" id="PTHR31126">
    <property type="entry name" value="TYROSINE-PROTEIN PHOSPHATASE"/>
    <property type="match status" value="1"/>
</dbReference>
<comment type="similarity">
    <text evidence="1">Belongs to the protein-tyrosine phosphatase family.</text>
</comment>
<gene>
    <name evidence="2" type="ORF">BV95_01298</name>
</gene>
<dbReference type="PATRIC" id="fig|46429.4.peg.1260"/>
<accession>A0A081RH17</accession>
<evidence type="ECO:0008006" key="4">
    <source>
        <dbReference type="Google" id="ProtNLM"/>
    </source>
</evidence>
<dbReference type="SUPFAM" id="SSF52799">
    <property type="entry name" value="(Phosphotyrosine protein) phosphatases II"/>
    <property type="match status" value="1"/>
</dbReference>
<dbReference type="eggNOG" id="COG2365">
    <property type="taxonomic scope" value="Bacteria"/>
</dbReference>
<dbReference type="InterPro" id="IPR029021">
    <property type="entry name" value="Prot-tyrosine_phosphatase-like"/>
</dbReference>
<evidence type="ECO:0000256" key="1">
    <source>
        <dbReference type="ARBA" id="ARBA00009580"/>
    </source>
</evidence>
<dbReference type="AlphaFoldDB" id="A0A081RH17"/>
<comment type="caution">
    <text evidence="2">The sequence shown here is derived from an EMBL/GenBank/DDBJ whole genome shotgun (WGS) entry which is preliminary data.</text>
</comment>
<evidence type="ECO:0000313" key="3">
    <source>
        <dbReference type="Proteomes" id="UP000028411"/>
    </source>
</evidence>
<name>A0A081RH17_SPHCR</name>
<reference evidence="2 3" key="1">
    <citation type="submission" date="2014-02" db="EMBL/GenBank/DDBJ databases">
        <title>Whole genome sequence of Sphingobium chlorophenolicum NBRC 16172.</title>
        <authorList>
            <person name="Gan H.M."/>
            <person name="Gan H.Y."/>
            <person name="Chew T.H."/>
            <person name="Savka M.A."/>
        </authorList>
    </citation>
    <scope>NUCLEOTIDE SEQUENCE [LARGE SCALE GENOMIC DNA]</scope>
    <source>
        <strain evidence="2 3">NBRC 16172</strain>
    </source>
</reference>
<evidence type="ECO:0000313" key="2">
    <source>
        <dbReference type="EMBL" id="KEQ54490.1"/>
    </source>
</evidence>
<proteinExistence type="inferred from homology"/>
<protein>
    <recommendedName>
        <fullName evidence="4">Protein tyrosine/serine phosphatase</fullName>
    </recommendedName>
</protein>
<dbReference type="InterPro" id="IPR026893">
    <property type="entry name" value="Tyr/Ser_Pase_IphP-type"/>
</dbReference>
<dbReference type="Proteomes" id="UP000028411">
    <property type="component" value="Unassembled WGS sequence"/>
</dbReference>
<organism evidence="2 3">
    <name type="scientific">Sphingobium chlorophenolicum</name>
    <dbReference type="NCBI Taxonomy" id="46429"/>
    <lineage>
        <taxon>Bacteria</taxon>
        <taxon>Pseudomonadati</taxon>
        <taxon>Pseudomonadota</taxon>
        <taxon>Alphaproteobacteria</taxon>
        <taxon>Sphingomonadales</taxon>
        <taxon>Sphingomonadaceae</taxon>
        <taxon>Sphingobium</taxon>
    </lineage>
</organism>
<dbReference type="OrthoDB" id="1188001at2"/>